<feature type="region of interest" description="Disordered" evidence="1">
    <location>
        <begin position="1"/>
        <end position="113"/>
    </location>
</feature>
<feature type="compositionally biased region" description="Basic residues" evidence="1">
    <location>
        <begin position="19"/>
        <end position="31"/>
    </location>
</feature>
<evidence type="ECO:0000256" key="1">
    <source>
        <dbReference type="SAM" id="MobiDB-lite"/>
    </source>
</evidence>
<sequence>MSALAIVAPGRSPSSRPAALHRRPAALHRRSQPLSIIPPSRPPSSPSRSASSHPAALHRPAQPPSIVAPSRSTSSLSPAFRPQFIPPPSTFHRSPATDTARTTMRQMAPSADCAPLPAPAPAYPFEPAIVVDTSLAPSLAACSPFTP</sequence>
<keyword evidence="3" id="KW-1185">Reference proteome</keyword>
<protein>
    <submittedName>
        <fullName evidence="2">Uncharacterized protein</fullName>
    </submittedName>
</protein>
<feature type="compositionally biased region" description="Polar residues" evidence="1">
    <location>
        <begin position="96"/>
        <end position="105"/>
    </location>
</feature>
<name>A0A0D2MCR4_HYPSF</name>
<dbReference type="Proteomes" id="UP000054270">
    <property type="component" value="Unassembled WGS sequence"/>
</dbReference>
<organism evidence="2 3">
    <name type="scientific">Hypholoma sublateritium (strain FD-334 SS-4)</name>
    <dbReference type="NCBI Taxonomy" id="945553"/>
    <lineage>
        <taxon>Eukaryota</taxon>
        <taxon>Fungi</taxon>
        <taxon>Dikarya</taxon>
        <taxon>Basidiomycota</taxon>
        <taxon>Agaricomycotina</taxon>
        <taxon>Agaricomycetes</taxon>
        <taxon>Agaricomycetidae</taxon>
        <taxon>Agaricales</taxon>
        <taxon>Agaricineae</taxon>
        <taxon>Strophariaceae</taxon>
        <taxon>Hypholoma</taxon>
    </lineage>
</organism>
<accession>A0A0D2MCR4</accession>
<evidence type="ECO:0000313" key="2">
    <source>
        <dbReference type="EMBL" id="KJA21263.1"/>
    </source>
</evidence>
<gene>
    <name evidence="2" type="ORF">HYPSUDRAFT_203040</name>
</gene>
<evidence type="ECO:0000313" key="3">
    <source>
        <dbReference type="Proteomes" id="UP000054270"/>
    </source>
</evidence>
<proteinExistence type="predicted"/>
<reference evidence="3" key="1">
    <citation type="submission" date="2014-04" db="EMBL/GenBank/DDBJ databases">
        <title>Evolutionary Origins and Diversification of the Mycorrhizal Mutualists.</title>
        <authorList>
            <consortium name="DOE Joint Genome Institute"/>
            <consortium name="Mycorrhizal Genomics Consortium"/>
            <person name="Kohler A."/>
            <person name="Kuo A."/>
            <person name="Nagy L.G."/>
            <person name="Floudas D."/>
            <person name="Copeland A."/>
            <person name="Barry K.W."/>
            <person name="Cichocki N."/>
            <person name="Veneault-Fourrey C."/>
            <person name="LaButti K."/>
            <person name="Lindquist E.A."/>
            <person name="Lipzen A."/>
            <person name="Lundell T."/>
            <person name="Morin E."/>
            <person name="Murat C."/>
            <person name="Riley R."/>
            <person name="Ohm R."/>
            <person name="Sun H."/>
            <person name="Tunlid A."/>
            <person name="Henrissat B."/>
            <person name="Grigoriev I.V."/>
            <person name="Hibbett D.S."/>
            <person name="Martin F."/>
        </authorList>
    </citation>
    <scope>NUCLEOTIDE SEQUENCE [LARGE SCALE GENOMIC DNA]</scope>
    <source>
        <strain evidence="3">FD-334 SS-4</strain>
    </source>
</reference>
<dbReference type="EMBL" id="KN817559">
    <property type="protein sequence ID" value="KJA21263.1"/>
    <property type="molecule type" value="Genomic_DNA"/>
</dbReference>
<dbReference type="AlphaFoldDB" id="A0A0D2MCR4"/>
<feature type="compositionally biased region" description="Low complexity" evidence="1">
    <location>
        <begin position="46"/>
        <end position="60"/>
    </location>
</feature>